<dbReference type="PANTHER" id="PTHR33434">
    <property type="entry name" value="DEGV DOMAIN-CONTAINING PROTEIN DR_1986-RELATED"/>
    <property type="match status" value="1"/>
</dbReference>
<name>A0ABS9GYW8_9BACL</name>
<dbReference type="InterPro" id="IPR043168">
    <property type="entry name" value="DegV_C"/>
</dbReference>
<dbReference type="NCBIfam" id="TIGR00762">
    <property type="entry name" value="DegV"/>
    <property type="match status" value="1"/>
</dbReference>
<organism evidence="2 3">
    <name type="scientific">Pseudalkalibacillus berkeleyi</name>
    <dbReference type="NCBI Taxonomy" id="1069813"/>
    <lineage>
        <taxon>Bacteria</taxon>
        <taxon>Bacillati</taxon>
        <taxon>Bacillota</taxon>
        <taxon>Bacilli</taxon>
        <taxon>Bacillales</taxon>
        <taxon>Fictibacillaceae</taxon>
        <taxon>Pseudalkalibacillus</taxon>
    </lineage>
</organism>
<dbReference type="RefSeq" id="WP_236331940.1">
    <property type="nucleotide sequence ID" value="NZ_JAKIJS010000001.1"/>
</dbReference>
<dbReference type="Pfam" id="PF02645">
    <property type="entry name" value="DegV"/>
    <property type="match status" value="1"/>
</dbReference>
<protein>
    <submittedName>
        <fullName evidence="2">DegV family protein</fullName>
    </submittedName>
</protein>
<evidence type="ECO:0000256" key="1">
    <source>
        <dbReference type="ARBA" id="ARBA00023121"/>
    </source>
</evidence>
<dbReference type="Gene3D" id="3.40.50.10170">
    <property type="match status" value="1"/>
</dbReference>
<reference evidence="2 3" key="1">
    <citation type="submission" date="2022-01" db="EMBL/GenBank/DDBJ databases">
        <title>Alkalihalobacillus sp. EGI L200015, a novel bacterium isolated from a salt lake sediment.</title>
        <authorList>
            <person name="Gao L."/>
            <person name="Fang B.-Z."/>
            <person name="Li W.-J."/>
        </authorList>
    </citation>
    <scope>NUCLEOTIDE SEQUENCE [LARGE SCALE GENOMIC DNA]</scope>
    <source>
        <strain evidence="2 3">KCTC 12718</strain>
    </source>
</reference>
<sequence length="284" mass="32131">MPIAFVLDSGSDYLGQEDTIETSCPVHVVSLNVNFKNEDTYLDGIDLTHEAFYDKMRNSKELPKTSQPAPQKFFETFNRLIEEGFEVIYLGIASGLSGTFQSANVAKEMLSEENQMKLHMVDTETVSAGVIYLLQYADSLVHNGLNAKEVHEKLEERKKNVAGIILLETLENLKKGGRISALQGRVGGFLNIKPLLSVGQNTVETLDNFRGKKKGIRKLTEMLSDWRENHDELFIVHSYPSRQMVMDHFKEQFSFDTFKKIRYIKLGSVIGTYGGENSIGFIKY</sequence>
<accession>A0ABS9GYW8</accession>
<proteinExistence type="predicted"/>
<comment type="caution">
    <text evidence="2">The sequence shown here is derived from an EMBL/GenBank/DDBJ whole genome shotgun (WGS) entry which is preliminary data.</text>
</comment>
<dbReference type="Proteomes" id="UP001649381">
    <property type="component" value="Unassembled WGS sequence"/>
</dbReference>
<dbReference type="InterPro" id="IPR050270">
    <property type="entry name" value="DegV_domain_contain"/>
</dbReference>
<dbReference type="PANTHER" id="PTHR33434:SF2">
    <property type="entry name" value="FATTY ACID-BINDING PROTEIN TM_1468"/>
    <property type="match status" value="1"/>
</dbReference>
<keyword evidence="1" id="KW-0446">Lipid-binding</keyword>
<dbReference type="Gene3D" id="3.30.1180.10">
    <property type="match status" value="1"/>
</dbReference>
<dbReference type="PROSITE" id="PS51482">
    <property type="entry name" value="DEGV"/>
    <property type="match status" value="1"/>
</dbReference>
<dbReference type="InterPro" id="IPR003797">
    <property type="entry name" value="DegV"/>
</dbReference>
<evidence type="ECO:0000313" key="3">
    <source>
        <dbReference type="Proteomes" id="UP001649381"/>
    </source>
</evidence>
<gene>
    <name evidence="2" type="ORF">L2716_03815</name>
</gene>
<dbReference type="SUPFAM" id="SSF82549">
    <property type="entry name" value="DAK1/DegV-like"/>
    <property type="match status" value="1"/>
</dbReference>
<keyword evidence="3" id="KW-1185">Reference proteome</keyword>
<evidence type="ECO:0000313" key="2">
    <source>
        <dbReference type="EMBL" id="MCF6136844.1"/>
    </source>
</evidence>
<dbReference type="EMBL" id="JAKIJS010000001">
    <property type="protein sequence ID" value="MCF6136844.1"/>
    <property type="molecule type" value="Genomic_DNA"/>
</dbReference>